<dbReference type="Proteomes" id="UP000485058">
    <property type="component" value="Unassembled WGS sequence"/>
</dbReference>
<accession>A0A699ZF21</accession>
<reference evidence="1 2" key="1">
    <citation type="submission" date="2020-02" db="EMBL/GenBank/DDBJ databases">
        <title>Draft genome sequence of Haematococcus lacustris strain NIES-144.</title>
        <authorList>
            <person name="Morimoto D."/>
            <person name="Nakagawa S."/>
            <person name="Yoshida T."/>
            <person name="Sawayama S."/>
        </authorList>
    </citation>
    <scope>NUCLEOTIDE SEQUENCE [LARGE SCALE GENOMIC DNA]</scope>
    <source>
        <strain evidence="1 2">NIES-144</strain>
    </source>
</reference>
<proteinExistence type="predicted"/>
<feature type="non-terminal residue" evidence="1">
    <location>
        <position position="1"/>
    </location>
</feature>
<protein>
    <submittedName>
        <fullName evidence="1">Uncharacterized protein</fullName>
    </submittedName>
</protein>
<dbReference type="EMBL" id="BLLF01001155">
    <property type="protein sequence ID" value="GFH17484.1"/>
    <property type="molecule type" value="Genomic_DNA"/>
</dbReference>
<feature type="non-terminal residue" evidence="1">
    <location>
        <position position="34"/>
    </location>
</feature>
<name>A0A699ZF21_HAELA</name>
<sequence>MEAALLHAAQSAWKKAHPHSKWVLRQLSSAQLLQ</sequence>
<evidence type="ECO:0000313" key="1">
    <source>
        <dbReference type="EMBL" id="GFH17484.1"/>
    </source>
</evidence>
<comment type="caution">
    <text evidence="1">The sequence shown here is derived from an EMBL/GenBank/DDBJ whole genome shotgun (WGS) entry which is preliminary data.</text>
</comment>
<keyword evidence="2" id="KW-1185">Reference proteome</keyword>
<organism evidence="1 2">
    <name type="scientific">Haematococcus lacustris</name>
    <name type="common">Green alga</name>
    <name type="synonym">Haematococcus pluvialis</name>
    <dbReference type="NCBI Taxonomy" id="44745"/>
    <lineage>
        <taxon>Eukaryota</taxon>
        <taxon>Viridiplantae</taxon>
        <taxon>Chlorophyta</taxon>
        <taxon>core chlorophytes</taxon>
        <taxon>Chlorophyceae</taxon>
        <taxon>CS clade</taxon>
        <taxon>Chlamydomonadales</taxon>
        <taxon>Haematococcaceae</taxon>
        <taxon>Haematococcus</taxon>
    </lineage>
</organism>
<dbReference type="AlphaFoldDB" id="A0A699ZF21"/>
<evidence type="ECO:0000313" key="2">
    <source>
        <dbReference type="Proteomes" id="UP000485058"/>
    </source>
</evidence>
<gene>
    <name evidence="1" type="ORF">HaLaN_14133</name>
</gene>